<keyword evidence="3" id="KW-1185">Reference proteome</keyword>
<name>A0A9N7YGR0_PLEPL</name>
<accession>A0A9N7YGR0</accession>
<reference evidence="2" key="1">
    <citation type="submission" date="2020-03" db="EMBL/GenBank/DDBJ databases">
        <authorList>
            <person name="Weist P."/>
        </authorList>
    </citation>
    <scope>NUCLEOTIDE SEQUENCE</scope>
</reference>
<protein>
    <submittedName>
        <fullName evidence="2">Uncharacterized protein</fullName>
    </submittedName>
</protein>
<comment type="caution">
    <text evidence="2">The sequence shown here is derived from an EMBL/GenBank/DDBJ whole genome shotgun (WGS) entry which is preliminary data.</text>
</comment>
<evidence type="ECO:0000313" key="2">
    <source>
        <dbReference type="EMBL" id="CAB1426047.1"/>
    </source>
</evidence>
<organism evidence="2 3">
    <name type="scientific">Pleuronectes platessa</name>
    <name type="common">European plaice</name>
    <dbReference type="NCBI Taxonomy" id="8262"/>
    <lineage>
        <taxon>Eukaryota</taxon>
        <taxon>Metazoa</taxon>
        <taxon>Chordata</taxon>
        <taxon>Craniata</taxon>
        <taxon>Vertebrata</taxon>
        <taxon>Euteleostomi</taxon>
        <taxon>Actinopterygii</taxon>
        <taxon>Neopterygii</taxon>
        <taxon>Teleostei</taxon>
        <taxon>Neoteleostei</taxon>
        <taxon>Acanthomorphata</taxon>
        <taxon>Carangaria</taxon>
        <taxon>Pleuronectiformes</taxon>
        <taxon>Pleuronectoidei</taxon>
        <taxon>Pleuronectidae</taxon>
        <taxon>Pleuronectes</taxon>
    </lineage>
</organism>
<dbReference type="AlphaFoldDB" id="A0A9N7YGR0"/>
<sequence>MFCLEIYLELLEGIQNGPPSVSPRRITRASLLPSISSRVENVFTSSTRTDMLQSVAPPYLRQPKPPWANMQIHTGPPHTSGPCREQDKEPGKCLLGLMIFSGAETEEGGAPESAKESK</sequence>
<gene>
    <name evidence="2" type="ORF">PLEPLA_LOCUS13981</name>
</gene>
<evidence type="ECO:0000313" key="3">
    <source>
        <dbReference type="Proteomes" id="UP001153269"/>
    </source>
</evidence>
<evidence type="ECO:0000256" key="1">
    <source>
        <dbReference type="SAM" id="MobiDB-lite"/>
    </source>
</evidence>
<feature type="region of interest" description="Disordered" evidence="1">
    <location>
        <begin position="64"/>
        <end position="88"/>
    </location>
</feature>
<dbReference type="EMBL" id="CADEAL010000855">
    <property type="protein sequence ID" value="CAB1426047.1"/>
    <property type="molecule type" value="Genomic_DNA"/>
</dbReference>
<proteinExistence type="predicted"/>
<dbReference type="Proteomes" id="UP001153269">
    <property type="component" value="Unassembled WGS sequence"/>
</dbReference>